<name>A0A6J8B5W0_MYTCO</name>
<evidence type="ECO:0000313" key="5">
    <source>
        <dbReference type="EMBL" id="CAC5378394.1"/>
    </source>
</evidence>
<dbReference type="Proteomes" id="UP000507470">
    <property type="component" value="Unassembled WGS sequence"/>
</dbReference>
<sequence length="412" mass="45769">MSEQCGCPAPYTQQIVCYDPIVVEAKIESFSESGYDKNYQITVTKFYKGKGEYDTLSDKTTLKTPKETSACGPVVLKVGSTYILSVSAYDGKMEHNLCELQVDASSATNTLLEGIAGKYQENCDCAIPSMYDRPHMGPRTNNQCGHSPRACDNYDTICARDANFACLINRLNIYKMRTRMIHSSFLFICLFAMSEQCACPVQFRPDRAKDTVITHQKNNGFQQILNSFYKEVNVIAKTTKKVISDIYVYLFICHHIDQTINAVVEATIESFAEKSYDTNYQISVTKFYTGKGEYDTLSDKTTLKTPKHSAACGPVVLKVGTSYILSVSAYDGKMQHNLCGLQVEASSATNTLLNGIAGKYQENCDCKIPTMYELPHFGPRNNNQCGHSARGCDGLDSICARDGNGQCNWQNC</sequence>
<dbReference type="GO" id="GO:0002020">
    <property type="term" value="F:protease binding"/>
    <property type="evidence" value="ECO:0007669"/>
    <property type="project" value="TreeGrafter"/>
</dbReference>
<dbReference type="GO" id="GO:0031012">
    <property type="term" value="C:extracellular matrix"/>
    <property type="evidence" value="ECO:0007669"/>
    <property type="project" value="TreeGrafter"/>
</dbReference>
<keyword evidence="6" id="KW-1185">Reference proteome</keyword>
<dbReference type="OrthoDB" id="6041373at2759"/>
<evidence type="ECO:0000256" key="1">
    <source>
        <dbReference type="ARBA" id="ARBA00004613"/>
    </source>
</evidence>
<evidence type="ECO:0000313" key="6">
    <source>
        <dbReference type="Proteomes" id="UP000507470"/>
    </source>
</evidence>
<dbReference type="Gene3D" id="2.40.50.120">
    <property type="match status" value="2"/>
</dbReference>
<accession>A0A6J8B5W0</accession>
<gene>
    <name evidence="5" type="ORF">MCOR_14605</name>
</gene>
<dbReference type="Pfam" id="PF00965">
    <property type="entry name" value="TIMP"/>
    <property type="match status" value="2"/>
</dbReference>
<keyword evidence="2" id="KW-0964">Secreted</keyword>
<feature type="disulfide bond" evidence="4">
    <location>
        <begin position="17"/>
        <end position="123"/>
    </location>
</feature>
<dbReference type="GO" id="GO:0051045">
    <property type="term" value="P:negative regulation of membrane protein ectodomain proteolysis"/>
    <property type="evidence" value="ECO:0007669"/>
    <property type="project" value="TreeGrafter"/>
</dbReference>
<dbReference type="PANTHER" id="PTHR11844">
    <property type="entry name" value="METALLOPROTEASE INHIBITOR"/>
    <property type="match status" value="1"/>
</dbReference>
<comment type="subcellular location">
    <subcellularLocation>
        <location evidence="1">Secreted</location>
    </subcellularLocation>
</comment>
<dbReference type="GO" id="GO:0046872">
    <property type="term" value="F:metal ion binding"/>
    <property type="evidence" value="ECO:0007669"/>
    <property type="project" value="UniProtKB-KW"/>
</dbReference>
<keyword evidence="3" id="KW-0862">Zinc</keyword>
<dbReference type="SMART" id="SM00206">
    <property type="entry name" value="NTR"/>
    <property type="match status" value="1"/>
</dbReference>
<feature type="disulfide bond" evidence="4">
    <location>
        <begin position="144"/>
        <end position="166"/>
    </location>
</feature>
<keyword evidence="4" id="KW-1015">Disulfide bond</keyword>
<evidence type="ECO:0008006" key="7">
    <source>
        <dbReference type="Google" id="ProtNLM"/>
    </source>
</evidence>
<organism evidence="5 6">
    <name type="scientific">Mytilus coruscus</name>
    <name type="common">Sea mussel</name>
    <dbReference type="NCBI Taxonomy" id="42192"/>
    <lineage>
        <taxon>Eukaryota</taxon>
        <taxon>Metazoa</taxon>
        <taxon>Spiralia</taxon>
        <taxon>Lophotrochozoa</taxon>
        <taxon>Mollusca</taxon>
        <taxon>Bivalvia</taxon>
        <taxon>Autobranchia</taxon>
        <taxon>Pteriomorphia</taxon>
        <taxon>Mytilida</taxon>
        <taxon>Mytiloidea</taxon>
        <taxon>Mytilidae</taxon>
        <taxon>Mytilinae</taxon>
        <taxon>Mytilus</taxon>
    </lineage>
</organism>
<feature type="disulfide bond" evidence="4">
    <location>
        <begin position="7"/>
        <end position="98"/>
    </location>
</feature>
<dbReference type="AlphaFoldDB" id="A0A6J8B5W0"/>
<evidence type="ECO:0000256" key="2">
    <source>
        <dbReference type="ARBA" id="ARBA00022525"/>
    </source>
</evidence>
<dbReference type="InterPro" id="IPR027465">
    <property type="entry name" value="TIMP_C"/>
</dbReference>
<feature type="disulfide bond" evidence="4">
    <location>
        <begin position="5"/>
        <end position="71"/>
    </location>
</feature>
<evidence type="ECO:0000256" key="3">
    <source>
        <dbReference type="PIRSR" id="PIRSR601820-1"/>
    </source>
</evidence>
<dbReference type="GO" id="GO:0008191">
    <property type="term" value="F:metalloendopeptidase inhibitor activity"/>
    <property type="evidence" value="ECO:0007669"/>
    <property type="project" value="InterPro"/>
</dbReference>
<reference evidence="5 6" key="1">
    <citation type="submission" date="2020-06" db="EMBL/GenBank/DDBJ databases">
        <authorList>
            <person name="Li R."/>
            <person name="Bekaert M."/>
        </authorList>
    </citation>
    <scope>NUCLEOTIDE SEQUENCE [LARGE SCALE GENOMIC DNA]</scope>
    <source>
        <strain evidence="6">wild</strain>
    </source>
</reference>
<feature type="binding site" evidence="3">
    <location>
        <position position="5"/>
    </location>
    <ligand>
        <name>Zn(2+)</name>
        <dbReference type="ChEBI" id="CHEBI:29105"/>
        <note>ligand shared with metalloproteinase partner</note>
    </ligand>
</feature>
<dbReference type="InterPro" id="IPR008993">
    <property type="entry name" value="TIMP-like_OB-fold"/>
</dbReference>
<evidence type="ECO:0000256" key="4">
    <source>
        <dbReference type="PIRSR" id="PIRSR601820-3"/>
    </source>
</evidence>
<dbReference type="GO" id="GO:0005615">
    <property type="term" value="C:extracellular space"/>
    <property type="evidence" value="ECO:0007669"/>
    <property type="project" value="TreeGrafter"/>
</dbReference>
<dbReference type="Gene3D" id="3.90.370.10">
    <property type="entry name" value="Tissue inhibitor of metalloproteinase-1. Chain B, domain 1"/>
    <property type="match status" value="1"/>
</dbReference>
<protein>
    <recommendedName>
        <fullName evidence="7">NTR domain-containing protein</fullName>
    </recommendedName>
</protein>
<dbReference type="EMBL" id="CACVKT020002568">
    <property type="protein sequence ID" value="CAC5378394.1"/>
    <property type="molecule type" value="Genomic_DNA"/>
</dbReference>
<proteinExistence type="predicted"/>
<keyword evidence="3" id="KW-0479">Metal-binding</keyword>
<dbReference type="InterPro" id="IPR001820">
    <property type="entry name" value="TIMP"/>
</dbReference>
<dbReference type="SUPFAM" id="SSF50242">
    <property type="entry name" value="TIMP-like"/>
    <property type="match status" value="2"/>
</dbReference>
<dbReference type="PANTHER" id="PTHR11844:SF25">
    <property type="entry name" value="NTR DOMAIN-CONTAINING PROTEIN"/>
    <property type="match status" value="1"/>
</dbReference>